<sequence length="216" mass="23206">MPPGAQSRIHTAIVAAVLEQEQQQQALATHSSVGSSYPWQCTAPSLTRVQEGCVRLKALSTALQGSSGIRPGAVCLSYSKSQSWIYNCRITSHGRRAVVCEKGASCQASNVSIHCPFTGVYLQTGSKLQASSVDINHAMSHAVEMYQGCSAYLRKSSISECTGSAVFAFESGTVFAEASYFISCLGLSMQEQSRRMLALQDLSRTSPHGSRYAHNT</sequence>
<reference evidence="2" key="1">
    <citation type="submission" date="2017-08" db="EMBL/GenBank/DDBJ databases">
        <authorList>
            <person name="Polle J.E."/>
            <person name="Barry K."/>
            <person name="Cushman J."/>
            <person name="Schmutz J."/>
            <person name="Tran D."/>
            <person name="Hathwaick L.T."/>
            <person name="Yim W.C."/>
            <person name="Jenkins J."/>
            <person name="Mckie-Krisberg Z.M."/>
            <person name="Prochnik S."/>
            <person name="Lindquist E."/>
            <person name="Dockter R.B."/>
            <person name="Adam C."/>
            <person name="Molina H."/>
            <person name="Bunkerborg J."/>
            <person name="Jin E."/>
            <person name="Buchheim M."/>
            <person name="Magnuson J."/>
        </authorList>
    </citation>
    <scope>NUCLEOTIDE SEQUENCE</scope>
    <source>
        <strain evidence="2">CCAP 19/18</strain>
    </source>
</reference>
<gene>
    <name evidence="2" type="ORF">DUNSADRAFT_9558</name>
</gene>
<accession>A0ABQ7GH67</accession>
<dbReference type="InterPro" id="IPR011050">
    <property type="entry name" value="Pectin_lyase_fold/virulence"/>
</dbReference>
<evidence type="ECO:0000259" key="1">
    <source>
        <dbReference type="Pfam" id="PF13229"/>
    </source>
</evidence>
<dbReference type="Pfam" id="PF13229">
    <property type="entry name" value="Beta_helix"/>
    <property type="match status" value="1"/>
</dbReference>
<evidence type="ECO:0000313" key="2">
    <source>
        <dbReference type="EMBL" id="KAF5833946.1"/>
    </source>
</evidence>
<organism evidence="2 3">
    <name type="scientific">Dunaliella salina</name>
    <name type="common">Green alga</name>
    <name type="synonym">Protococcus salinus</name>
    <dbReference type="NCBI Taxonomy" id="3046"/>
    <lineage>
        <taxon>Eukaryota</taxon>
        <taxon>Viridiplantae</taxon>
        <taxon>Chlorophyta</taxon>
        <taxon>core chlorophytes</taxon>
        <taxon>Chlorophyceae</taxon>
        <taxon>CS clade</taxon>
        <taxon>Chlamydomonadales</taxon>
        <taxon>Dunaliellaceae</taxon>
        <taxon>Dunaliella</taxon>
    </lineage>
</organism>
<dbReference type="EMBL" id="MU069783">
    <property type="protein sequence ID" value="KAF5833946.1"/>
    <property type="molecule type" value="Genomic_DNA"/>
</dbReference>
<keyword evidence="3" id="KW-1185">Reference proteome</keyword>
<dbReference type="Proteomes" id="UP000815325">
    <property type="component" value="Unassembled WGS sequence"/>
</dbReference>
<proteinExistence type="predicted"/>
<name>A0ABQ7GH67_DUNSA</name>
<dbReference type="SUPFAM" id="SSF51126">
    <property type="entry name" value="Pectin lyase-like"/>
    <property type="match status" value="1"/>
</dbReference>
<protein>
    <recommendedName>
        <fullName evidence="1">Right handed beta helix domain-containing protein</fullName>
    </recommendedName>
</protein>
<feature type="domain" description="Right handed beta helix" evidence="1">
    <location>
        <begin position="97"/>
        <end position="189"/>
    </location>
</feature>
<comment type="caution">
    <text evidence="2">The sequence shown here is derived from an EMBL/GenBank/DDBJ whole genome shotgun (WGS) entry which is preliminary data.</text>
</comment>
<dbReference type="InterPro" id="IPR039448">
    <property type="entry name" value="Beta_helix"/>
</dbReference>
<evidence type="ECO:0000313" key="3">
    <source>
        <dbReference type="Proteomes" id="UP000815325"/>
    </source>
</evidence>